<evidence type="ECO:0000313" key="2">
    <source>
        <dbReference type="EMBL" id="WVZ03064.1"/>
    </source>
</evidence>
<dbReference type="EMBL" id="CP144694">
    <property type="protein sequence ID" value="WVZ03064.1"/>
    <property type="molecule type" value="Genomic_DNA"/>
</dbReference>
<feature type="compositionally biased region" description="Polar residues" evidence="1">
    <location>
        <begin position="1"/>
        <end position="16"/>
    </location>
</feature>
<evidence type="ECO:0000256" key="1">
    <source>
        <dbReference type="SAM" id="MobiDB-lite"/>
    </source>
</evidence>
<sequence length="175" mass="19364">MPATQRLSPATMSSSMAAVVQQSPPSSSHHHRVTPPQHSPSSREFVCSHRHHVTVQPPWSAIFKPALRKKNQPSNRKRTSHRAPPALQSRRKTPRPPPAQAQSPPQQPPRSPDASDAVSPPPATTIRPARQNPIVIFSEKEFFGWGIFPILWLCTGKCCFLKGFVGICIPILKDL</sequence>
<feature type="region of interest" description="Disordered" evidence="1">
    <location>
        <begin position="58"/>
        <end position="127"/>
    </location>
</feature>
<feature type="compositionally biased region" description="Basic residues" evidence="1">
    <location>
        <begin position="66"/>
        <end position="81"/>
    </location>
</feature>
<dbReference type="AlphaFoldDB" id="A0AAQ3RSN1"/>
<keyword evidence="3" id="KW-1185">Reference proteome</keyword>
<feature type="compositionally biased region" description="Pro residues" evidence="1">
    <location>
        <begin position="95"/>
        <end position="111"/>
    </location>
</feature>
<reference evidence="2 3" key="1">
    <citation type="journal article" date="2023" name="Life. Sci Alliance">
        <title>Evolutionary insights into 3D genome organization and epigenetic landscape of Vigna mungo.</title>
        <authorList>
            <person name="Junaid A."/>
            <person name="Singh B."/>
            <person name="Bhatia S."/>
        </authorList>
    </citation>
    <scope>NUCLEOTIDE SEQUENCE [LARGE SCALE GENOMIC DNA]</scope>
    <source>
        <strain evidence="2">Urdbean</strain>
    </source>
</reference>
<protein>
    <submittedName>
        <fullName evidence="2">Uncharacterized protein</fullName>
    </submittedName>
</protein>
<accession>A0AAQ3RSN1</accession>
<proteinExistence type="predicted"/>
<name>A0AAQ3RSN1_VIGMU</name>
<feature type="compositionally biased region" description="Low complexity" evidence="1">
    <location>
        <begin position="17"/>
        <end position="27"/>
    </location>
</feature>
<gene>
    <name evidence="2" type="ORF">V8G54_023870</name>
</gene>
<dbReference type="Proteomes" id="UP001374535">
    <property type="component" value="Chromosome 7"/>
</dbReference>
<feature type="region of interest" description="Disordered" evidence="1">
    <location>
        <begin position="1"/>
        <end position="45"/>
    </location>
</feature>
<evidence type="ECO:0000313" key="3">
    <source>
        <dbReference type="Proteomes" id="UP001374535"/>
    </source>
</evidence>
<organism evidence="2 3">
    <name type="scientific">Vigna mungo</name>
    <name type="common">Black gram</name>
    <name type="synonym">Phaseolus mungo</name>
    <dbReference type="NCBI Taxonomy" id="3915"/>
    <lineage>
        <taxon>Eukaryota</taxon>
        <taxon>Viridiplantae</taxon>
        <taxon>Streptophyta</taxon>
        <taxon>Embryophyta</taxon>
        <taxon>Tracheophyta</taxon>
        <taxon>Spermatophyta</taxon>
        <taxon>Magnoliopsida</taxon>
        <taxon>eudicotyledons</taxon>
        <taxon>Gunneridae</taxon>
        <taxon>Pentapetalae</taxon>
        <taxon>rosids</taxon>
        <taxon>fabids</taxon>
        <taxon>Fabales</taxon>
        <taxon>Fabaceae</taxon>
        <taxon>Papilionoideae</taxon>
        <taxon>50 kb inversion clade</taxon>
        <taxon>NPAAA clade</taxon>
        <taxon>indigoferoid/millettioid clade</taxon>
        <taxon>Phaseoleae</taxon>
        <taxon>Vigna</taxon>
    </lineage>
</organism>